<dbReference type="InterPro" id="IPR001387">
    <property type="entry name" value="Cro/C1-type_HTH"/>
</dbReference>
<dbReference type="Pfam" id="PF01381">
    <property type="entry name" value="HTH_3"/>
    <property type="match status" value="1"/>
</dbReference>
<accession>C8N745</accession>
<dbReference type="InterPro" id="IPR015927">
    <property type="entry name" value="Peptidase_S24_S26A/B/C"/>
</dbReference>
<dbReference type="RefSeq" id="WP_004139379.1">
    <property type="nucleotide sequence ID" value="NZ_GG694025.1"/>
</dbReference>
<dbReference type="EC" id="3.4.21.-" evidence="5"/>
<dbReference type="InterPro" id="IPR039418">
    <property type="entry name" value="LexA-like"/>
</dbReference>
<dbReference type="PANTHER" id="PTHR40661">
    <property type="match status" value="1"/>
</dbReference>
<dbReference type="PROSITE" id="PS50943">
    <property type="entry name" value="HTH_CROC1"/>
    <property type="match status" value="1"/>
</dbReference>
<dbReference type="SMART" id="SM00530">
    <property type="entry name" value="HTH_XRE"/>
    <property type="match status" value="1"/>
</dbReference>
<dbReference type="Pfam" id="PF00717">
    <property type="entry name" value="Peptidase_S24"/>
    <property type="match status" value="1"/>
</dbReference>
<dbReference type="EMBL" id="ACKY01000017">
    <property type="protein sequence ID" value="EEV89541.1"/>
    <property type="molecule type" value="Genomic_DNA"/>
</dbReference>
<dbReference type="InterPro" id="IPR010982">
    <property type="entry name" value="Lambda_DNA-bd_dom_sf"/>
</dbReference>
<reference evidence="5 6" key="1">
    <citation type="submission" date="2009-08" db="EMBL/GenBank/DDBJ databases">
        <authorList>
            <person name="Qin X."/>
            <person name="Bachman B."/>
            <person name="Battles P."/>
            <person name="Bell A."/>
            <person name="Bess C."/>
            <person name="Bickham C."/>
            <person name="Chaboub L."/>
            <person name="Chen D."/>
            <person name="Coyle M."/>
            <person name="Deiros D.R."/>
            <person name="Dinh H."/>
            <person name="Forbes L."/>
            <person name="Fowler G."/>
            <person name="Francisco L."/>
            <person name="Fu Q."/>
            <person name="Gubbala S."/>
            <person name="Hale W."/>
            <person name="Han Y."/>
            <person name="Hemphill L."/>
            <person name="Highlander S.K."/>
            <person name="Hirani K."/>
            <person name="Hogues M."/>
            <person name="Jackson L."/>
            <person name="Jakkamsetti A."/>
            <person name="Javaid M."/>
            <person name="Jiang H."/>
            <person name="Korchina V."/>
            <person name="Kovar C."/>
            <person name="Lara F."/>
            <person name="Lee S."/>
            <person name="Mata R."/>
            <person name="Mathew T."/>
            <person name="Moen C."/>
            <person name="Morales K."/>
            <person name="Munidasa M."/>
            <person name="Nazareth L."/>
            <person name="Ngo R."/>
            <person name="Nguyen L."/>
            <person name="Okwuonu G."/>
            <person name="Ongeri F."/>
            <person name="Patil S."/>
            <person name="Petrosino J."/>
            <person name="Pham C."/>
            <person name="Pham P."/>
            <person name="Pu L.-L."/>
            <person name="Puazo M."/>
            <person name="Raj R."/>
            <person name="Reid J."/>
            <person name="Rouhana J."/>
            <person name="Saada N."/>
            <person name="Shang Y."/>
            <person name="Simmons D."/>
            <person name="Thornton R."/>
            <person name="Warren J."/>
            <person name="Weissenberger G."/>
            <person name="Zhang J."/>
            <person name="Zhang L."/>
            <person name="Zhou C."/>
            <person name="Zhu D."/>
            <person name="Muzny D."/>
            <person name="Worley K."/>
            <person name="Gibbs R."/>
        </authorList>
    </citation>
    <scope>NUCLEOTIDE SEQUENCE [LARGE SCALE GENOMIC DNA]</scope>
    <source>
        <strain evidence="6">ATCC 15826 / DSM 8339 / NCTC 10426 / 6573</strain>
    </source>
</reference>
<dbReference type="Proteomes" id="UP000004870">
    <property type="component" value="Unassembled WGS sequence"/>
</dbReference>
<dbReference type="OrthoDB" id="9791537at2"/>
<name>C8N745_CARH6</name>
<dbReference type="InterPro" id="IPR036286">
    <property type="entry name" value="LexA/Signal_pep-like_sf"/>
</dbReference>
<dbReference type="CDD" id="cd06529">
    <property type="entry name" value="S24_LexA-like"/>
    <property type="match status" value="1"/>
</dbReference>
<dbReference type="AlphaFoldDB" id="C8N745"/>
<evidence type="ECO:0000313" key="6">
    <source>
        <dbReference type="Proteomes" id="UP000004870"/>
    </source>
</evidence>
<dbReference type="Gene3D" id="1.10.260.40">
    <property type="entry name" value="lambda repressor-like DNA-binding domains"/>
    <property type="match status" value="1"/>
</dbReference>
<organism evidence="5 6">
    <name type="scientific">Cardiobacterium hominis (strain ATCC 15826 / DSM 8339 / NCTC 10426 / 6573)</name>
    <dbReference type="NCBI Taxonomy" id="638300"/>
    <lineage>
        <taxon>Bacteria</taxon>
        <taxon>Pseudomonadati</taxon>
        <taxon>Pseudomonadota</taxon>
        <taxon>Gammaproteobacteria</taxon>
        <taxon>Cardiobacteriales</taxon>
        <taxon>Cardiobacteriaceae</taxon>
        <taxon>Cardiobacterium</taxon>
    </lineage>
</organism>
<keyword evidence="2" id="KW-0238">DNA-binding</keyword>
<dbReference type="HOGENOM" id="CLU_066192_1_2_6"/>
<dbReference type="Gene3D" id="2.10.109.10">
    <property type="entry name" value="Umud Fragment, subunit A"/>
    <property type="match status" value="1"/>
</dbReference>
<sequence length="211" mass="23856">MQRHERLRKIVEGSGITQGDFAAQMGVAVSAQRNYEKGLRKPDIDYLQRLHDAGYDVLYLLTGTTKIPEGYVRIPKMSARGSMGSGIDGALAHDDVLEYITVSKDWIDRTMGTYSKADNLRIIHGRGDSMAPTFSDNTPLLVDIGVTNFQQDAIYLFQLFGEVYIKRLQRKPRGGYKAISDNKYYESFDILEPDDFRIIALVVGAWNFSKF</sequence>
<evidence type="ECO:0000256" key="3">
    <source>
        <dbReference type="ARBA" id="ARBA00023163"/>
    </source>
</evidence>
<evidence type="ECO:0000256" key="2">
    <source>
        <dbReference type="ARBA" id="ARBA00023125"/>
    </source>
</evidence>
<feature type="domain" description="HTH cro/C1-type" evidence="4">
    <location>
        <begin position="7"/>
        <end position="60"/>
    </location>
</feature>
<keyword evidence="1" id="KW-0805">Transcription regulation</keyword>
<dbReference type="GeneID" id="84789348"/>
<dbReference type="GO" id="GO:0016787">
    <property type="term" value="F:hydrolase activity"/>
    <property type="evidence" value="ECO:0007669"/>
    <property type="project" value="UniProtKB-KW"/>
</dbReference>
<keyword evidence="5" id="KW-0378">Hydrolase</keyword>
<comment type="caution">
    <text evidence="5">The sequence shown here is derived from an EMBL/GenBank/DDBJ whole genome shotgun (WGS) entry which is preliminary data.</text>
</comment>
<dbReference type="SUPFAM" id="SSF51306">
    <property type="entry name" value="LexA/Signal peptidase"/>
    <property type="match status" value="1"/>
</dbReference>
<dbReference type="GO" id="GO:0003677">
    <property type="term" value="F:DNA binding"/>
    <property type="evidence" value="ECO:0007669"/>
    <property type="project" value="UniProtKB-KW"/>
</dbReference>
<keyword evidence="3" id="KW-0804">Transcription</keyword>
<evidence type="ECO:0000259" key="4">
    <source>
        <dbReference type="PROSITE" id="PS50943"/>
    </source>
</evidence>
<evidence type="ECO:0000313" key="5">
    <source>
        <dbReference type="EMBL" id="EEV89541.1"/>
    </source>
</evidence>
<proteinExistence type="predicted"/>
<dbReference type="CDD" id="cd00093">
    <property type="entry name" value="HTH_XRE"/>
    <property type="match status" value="1"/>
</dbReference>
<keyword evidence="6" id="KW-1185">Reference proteome</keyword>
<gene>
    <name evidence="5" type="ORF">HMPREF0198_0322</name>
</gene>
<dbReference type="PANTHER" id="PTHR40661:SF3">
    <property type="entry name" value="FELS-1 PROPHAGE TRANSCRIPTIONAL REGULATOR"/>
    <property type="match status" value="1"/>
</dbReference>
<protein>
    <submittedName>
        <fullName evidence="5">Peptidase S24-like protein</fullName>
        <ecNumber evidence="5">3.4.21.-</ecNumber>
    </submittedName>
</protein>
<dbReference type="SUPFAM" id="SSF47413">
    <property type="entry name" value="lambda repressor-like DNA-binding domains"/>
    <property type="match status" value="1"/>
</dbReference>
<evidence type="ECO:0000256" key="1">
    <source>
        <dbReference type="ARBA" id="ARBA00023015"/>
    </source>
</evidence>